<dbReference type="EMBL" id="GBXM01044618">
    <property type="protein sequence ID" value="JAH63959.1"/>
    <property type="molecule type" value="Transcribed_RNA"/>
</dbReference>
<dbReference type="AlphaFoldDB" id="A0A0E9UDL7"/>
<accession>A0A0E9UDL7</accession>
<reference evidence="1" key="1">
    <citation type="submission" date="2014-11" db="EMBL/GenBank/DDBJ databases">
        <authorList>
            <person name="Amaro Gonzalez C."/>
        </authorList>
    </citation>
    <scope>NUCLEOTIDE SEQUENCE</scope>
</reference>
<name>A0A0E9UDL7_ANGAN</name>
<reference evidence="1" key="2">
    <citation type="journal article" date="2015" name="Fish Shellfish Immunol.">
        <title>Early steps in the European eel (Anguilla anguilla)-Vibrio vulnificus interaction in the gills: Role of the RtxA13 toxin.</title>
        <authorList>
            <person name="Callol A."/>
            <person name="Pajuelo D."/>
            <person name="Ebbesson L."/>
            <person name="Teles M."/>
            <person name="MacKenzie S."/>
            <person name="Amaro C."/>
        </authorList>
    </citation>
    <scope>NUCLEOTIDE SEQUENCE</scope>
</reference>
<protein>
    <submittedName>
        <fullName evidence="1">Uncharacterized protein</fullName>
    </submittedName>
</protein>
<organism evidence="1">
    <name type="scientific">Anguilla anguilla</name>
    <name type="common">European freshwater eel</name>
    <name type="synonym">Muraena anguilla</name>
    <dbReference type="NCBI Taxonomy" id="7936"/>
    <lineage>
        <taxon>Eukaryota</taxon>
        <taxon>Metazoa</taxon>
        <taxon>Chordata</taxon>
        <taxon>Craniata</taxon>
        <taxon>Vertebrata</taxon>
        <taxon>Euteleostomi</taxon>
        <taxon>Actinopterygii</taxon>
        <taxon>Neopterygii</taxon>
        <taxon>Teleostei</taxon>
        <taxon>Anguilliformes</taxon>
        <taxon>Anguillidae</taxon>
        <taxon>Anguilla</taxon>
    </lineage>
</organism>
<evidence type="ECO:0000313" key="1">
    <source>
        <dbReference type="EMBL" id="JAH63959.1"/>
    </source>
</evidence>
<sequence length="50" mass="6046">MKSITMNRKMIITQTDQQAYSHCNIWYSMILISEIWSFERKRNFALKCSV</sequence>
<proteinExistence type="predicted"/>